<dbReference type="EMBL" id="CAJFCW020000002">
    <property type="protein sequence ID" value="CAG9097015.1"/>
    <property type="molecule type" value="Genomic_DNA"/>
</dbReference>
<dbReference type="EMBL" id="CAJFDH010000002">
    <property type="protein sequence ID" value="CAD5212634.1"/>
    <property type="molecule type" value="Genomic_DNA"/>
</dbReference>
<protein>
    <submittedName>
        <fullName evidence="1">Uncharacterized protein</fullName>
    </submittedName>
</protein>
<keyword evidence="2" id="KW-1185">Reference proteome</keyword>
<evidence type="ECO:0000313" key="2">
    <source>
        <dbReference type="Proteomes" id="UP000614601"/>
    </source>
</evidence>
<sequence length="115" mass="12232">MLWCPNLSWRKSTGMADGSTLNMRIGDAGASGRPKYVATVCIMCMVLLDKAVPRKSRRCWAVNAQVAVVLSGAGRHFCPSSKARNVGSASRVAKTTMGMEAALRCITTSSYSNGS</sequence>
<reference evidence="1" key="1">
    <citation type="submission" date="2020-09" db="EMBL/GenBank/DDBJ databases">
        <authorList>
            <person name="Kikuchi T."/>
        </authorList>
    </citation>
    <scope>NUCLEOTIDE SEQUENCE</scope>
    <source>
        <strain evidence="1">SH1</strain>
    </source>
</reference>
<dbReference type="AlphaFoldDB" id="A0A811KB93"/>
<name>A0A811KB93_9BILA</name>
<organism evidence="1 2">
    <name type="scientific">Bursaphelenchus okinawaensis</name>
    <dbReference type="NCBI Taxonomy" id="465554"/>
    <lineage>
        <taxon>Eukaryota</taxon>
        <taxon>Metazoa</taxon>
        <taxon>Ecdysozoa</taxon>
        <taxon>Nematoda</taxon>
        <taxon>Chromadorea</taxon>
        <taxon>Rhabditida</taxon>
        <taxon>Tylenchina</taxon>
        <taxon>Tylenchomorpha</taxon>
        <taxon>Aphelenchoidea</taxon>
        <taxon>Aphelenchoididae</taxon>
        <taxon>Bursaphelenchus</taxon>
    </lineage>
</organism>
<comment type="caution">
    <text evidence="1">The sequence shown here is derived from an EMBL/GenBank/DDBJ whole genome shotgun (WGS) entry which is preliminary data.</text>
</comment>
<dbReference type="Proteomes" id="UP000783686">
    <property type="component" value="Unassembled WGS sequence"/>
</dbReference>
<evidence type="ECO:0000313" key="1">
    <source>
        <dbReference type="EMBL" id="CAD5212634.1"/>
    </source>
</evidence>
<proteinExistence type="predicted"/>
<gene>
    <name evidence="1" type="ORF">BOKJ2_LOCUS4435</name>
</gene>
<dbReference type="Proteomes" id="UP000614601">
    <property type="component" value="Unassembled WGS sequence"/>
</dbReference>
<accession>A0A811KB93</accession>